<evidence type="ECO:0000256" key="1">
    <source>
        <dbReference type="SAM" id="MobiDB-lite"/>
    </source>
</evidence>
<accession>A0AAD3NMN0</accession>
<sequence>MRTSLRLLQVDTQSPHPAAPGLDQDACQQVMNEFDVQRSISATVTLTCLNCCAQSSEPSLRSNRILEHQINFSSRLESQSHNGSNGSAAAPSRAQPDAARQRTNHSVLAELGLFVFLVLALLP</sequence>
<feature type="region of interest" description="Disordered" evidence="1">
    <location>
        <begin position="75"/>
        <end position="102"/>
    </location>
</feature>
<gene>
    <name evidence="2" type="ORF">AKAME5_002587100</name>
</gene>
<dbReference type="AlphaFoldDB" id="A0AAD3NMN0"/>
<dbReference type="Proteomes" id="UP001279410">
    <property type="component" value="Unassembled WGS sequence"/>
</dbReference>
<proteinExistence type="predicted"/>
<keyword evidence="3" id="KW-1185">Reference proteome</keyword>
<dbReference type="EMBL" id="BRZM01002304">
    <property type="protein sequence ID" value="GLD74540.1"/>
    <property type="molecule type" value="Genomic_DNA"/>
</dbReference>
<feature type="compositionally biased region" description="Low complexity" evidence="1">
    <location>
        <begin position="87"/>
        <end position="98"/>
    </location>
</feature>
<evidence type="ECO:0000313" key="3">
    <source>
        <dbReference type="Proteomes" id="UP001279410"/>
    </source>
</evidence>
<evidence type="ECO:0000313" key="2">
    <source>
        <dbReference type="EMBL" id="GLD74540.1"/>
    </source>
</evidence>
<feature type="compositionally biased region" description="Polar residues" evidence="1">
    <location>
        <begin position="75"/>
        <end position="86"/>
    </location>
</feature>
<reference evidence="2" key="1">
    <citation type="submission" date="2022-08" db="EMBL/GenBank/DDBJ databases">
        <title>Genome sequencing of akame (Lates japonicus).</title>
        <authorList>
            <person name="Hashiguchi Y."/>
            <person name="Takahashi H."/>
        </authorList>
    </citation>
    <scope>NUCLEOTIDE SEQUENCE</scope>
    <source>
        <strain evidence="2">Kochi</strain>
    </source>
</reference>
<feature type="region of interest" description="Disordered" evidence="1">
    <location>
        <begin position="1"/>
        <end position="22"/>
    </location>
</feature>
<protein>
    <submittedName>
        <fullName evidence="2">Transcription factor HES-2-like protein</fullName>
    </submittedName>
</protein>
<name>A0AAD3NMN0_LATJO</name>
<comment type="caution">
    <text evidence="2">The sequence shown here is derived from an EMBL/GenBank/DDBJ whole genome shotgun (WGS) entry which is preliminary data.</text>
</comment>
<organism evidence="2 3">
    <name type="scientific">Lates japonicus</name>
    <name type="common">Japanese lates</name>
    <dbReference type="NCBI Taxonomy" id="270547"/>
    <lineage>
        <taxon>Eukaryota</taxon>
        <taxon>Metazoa</taxon>
        <taxon>Chordata</taxon>
        <taxon>Craniata</taxon>
        <taxon>Vertebrata</taxon>
        <taxon>Euteleostomi</taxon>
        <taxon>Actinopterygii</taxon>
        <taxon>Neopterygii</taxon>
        <taxon>Teleostei</taxon>
        <taxon>Neoteleostei</taxon>
        <taxon>Acanthomorphata</taxon>
        <taxon>Carangaria</taxon>
        <taxon>Carangaria incertae sedis</taxon>
        <taxon>Centropomidae</taxon>
        <taxon>Lates</taxon>
    </lineage>
</organism>